<dbReference type="InterPro" id="IPR052518">
    <property type="entry name" value="CHR_Transporter"/>
</dbReference>
<feature type="transmembrane region" description="Helical" evidence="7">
    <location>
        <begin position="37"/>
        <end position="56"/>
    </location>
</feature>
<evidence type="ECO:0000256" key="7">
    <source>
        <dbReference type="SAM" id="Phobius"/>
    </source>
</evidence>
<evidence type="ECO:0000256" key="6">
    <source>
        <dbReference type="ARBA" id="ARBA00023136"/>
    </source>
</evidence>
<evidence type="ECO:0000256" key="4">
    <source>
        <dbReference type="ARBA" id="ARBA00022692"/>
    </source>
</evidence>
<evidence type="ECO:0000256" key="3">
    <source>
        <dbReference type="ARBA" id="ARBA00022475"/>
    </source>
</evidence>
<dbReference type="PANTHER" id="PTHR43663">
    <property type="entry name" value="CHROMATE TRANSPORT PROTEIN-RELATED"/>
    <property type="match status" value="1"/>
</dbReference>
<comment type="similarity">
    <text evidence="2">Belongs to the chromate ion transporter (CHR) (TC 2.A.51) family.</text>
</comment>
<reference evidence="8" key="1">
    <citation type="submission" date="2024-06" db="EMBL/GenBank/DDBJ databases">
        <authorList>
            <person name="Li T."/>
            <person name="Gao R."/>
        </authorList>
    </citation>
    <scope>NUCLEOTIDE SEQUENCE</scope>
    <source>
        <strain evidence="8">ZPR4</strain>
    </source>
</reference>
<evidence type="ECO:0000256" key="1">
    <source>
        <dbReference type="ARBA" id="ARBA00004651"/>
    </source>
</evidence>
<keyword evidence="6 7" id="KW-0472">Membrane</keyword>
<dbReference type="EMBL" id="CP157969">
    <property type="protein sequence ID" value="XBU03796.1"/>
    <property type="molecule type" value="Genomic_DNA"/>
</dbReference>
<feature type="transmembrane region" description="Helical" evidence="7">
    <location>
        <begin position="100"/>
        <end position="126"/>
    </location>
</feature>
<gene>
    <name evidence="8" type="ORF">ABOK31_31460</name>
</gene>
<dbReference type="PANTHER" id="PTHR43663:SF1">
    <property type="entry name" value="CHROMATE TRANSPORTER"/>
    <property type="match status" value="1"/>
</dbReference>
<accession>A0AAU7SN57</accession>
<keyword evidence="4 7" id="KW-0812">Transmembrane</keyword>
<comment type="subcellular location">
    <subcellularLocation>
        <location evidence="1">Cell membrane</location>
        <topology evidence="1">Multi-pass membrane protein</topology>
    </subcellularLocation>
</comment>
<evidence type="ECO:0000256" key="2">
    <source>
        <dbReference type="ARBA" id="ARBA00005262"/>
    </source>
</evidence>
<feature type="transmembrane region" description="Helical" evidence="7">
    <location>
        <begin position="166"/>
        <end position="186"/>
    </location>
</feature>
<dbReference type="GO" id="GO:0005886">
    <property type="term" value="C:plasma membrane"/>
    <property type="evidence" value="ECO:0007669"/>
    <property type="project" value="UniProtKB-SubCell"/>
</dbReference>
<dbReference type="InterPro" id="IPR003370">
    <property type="entry name" value="Chromate_transpt"/>
</dbReference>
<dbReference type="AlphaFoldDB" id="A0AAU7SN57"/>
<keyword evidence="3" id="KW-1003">Cell membrane</keyword>
<dbReference type="Pfam" id="PF02417">
    <property type="entry name" value="Chromate_transp"/>
    <property type="match status" value="1"/>
</dbReference>
<dbReference type="GO" id="GO:0015109">
    <property type="term" value="F:chromate transmembrane transporter activity"/>
    <property type="evidence" value="ECO:0007669"/>
    <property type="project" value="InterPro"/>
</dbReference>
<feature type="transmembrane region" description="Helical" evidence="7">
    <location>
        <begin position="138"/>
        <end position="159"/>
    </location>
</feature>
<keyword evidence="5 7" id="KW-1133">Transmembrane helix</keyword>
<evidence type="ECO:0000256" key="5">
    <source>
        <dbReference type="ARBA" id="ARBA00022989"/>
    </source>
</evidence>
<evidence type="ECO:0000313" key="8">
    <source>
        <dbReference type="EMBL" id="XBU03796.1"/>
    </source>
</evidence>
<organism evidence="8">
    <name type="scientific">Rhizobium sp. ZPR4</name>
    <dbReference type="NCBI Taxonomy" id="3158966"/>
    <lineage>
        <taxon>Bacteria</taxon>
        <taxon>Pseudomonadati</taxon>
        <taxon>Pseudomonadota</taxon>
        <taxon>Alphaproteobacteria</taxon>
        <taxon>Hyphomicrobiales</taxon>
        <taxon>Rhizobiaceae</taxon>
        <taxon>Rhizobium/Agrobacterium group</taxon>
        <taxon>Rhizobium</taxon>
    </lineage>
</organism>
<proteinExistence type="inferred from homology"/>
<sequence length="205" mass="21878">MKAYFAALFDMKHIGQDMDAISPHSTVQREKPTVAELFFGFFKLGLIGFGGVLPLARRMVVEDRNWLTGEEFTELLGLCQFLPGGNIINMSVAIGSKFQGVAGAFSALLGLIVAPTAIVIGLGVIYDQFNSDPRIQHMFAGLAAAAAGLLISMAVKIVLPLRRRPVALVIAAICFAAIAIVGLPLLPTMLVLAPLSIIATWKLES</sequence>
<dbReference type="RefSeq" id="WP_234910293.1">
    <property type="nucleotide sequence ID" value="NZ_CP157969.1"/>
</dbReference>
<name>A0AAU7SN57_9HYPH</name>
<protein>
    <submittedName>
        <fullName evidence="8">Chromate transporter</fullName>
    </submittedName>
</protein>